<reference evidence="2" key="2">
    <citation type="submission" date="2021-08" db="EMBL/GenBank/DDBJ databases">
        <authorList>
            <person name="Tani A."/>
            <person name="Ola A."/>
            <person name="Ogura Y."/>
            <person name="Katsura K."/>
            <person name="Hayashi T."/>
        </authorList>
    </citation>
    <scope>NUCLEOTIDE SEQUENCE</scope>
    <source>
        <strain evidence="2">DSM 19015</strain>
    </source>
</reference>
<protein>
    <recommendedName>
        <fullName evidence="1">BioF2-like acetyltransferase domain-containing protein</fullName>
    </recommendedName>
</protein>
<keyword evidence="3" id="KW-1185">Reference proteome</keyword>
<evidence type="ECO:0000259" key="1">
    <source>
        <dbReference type="Pfam" id="PF13480"/>
    </source>
</evidence>
<name>A0ABQ4S133_9HYPH</name>
<feature type="domain" description="BioF2-like acetyltransferase" evidence="1">
    <location>
        <begin position="188"/>
        <end position="318"/>
    </location>
</feature>
<reference evidence="2" key="1">
    <citation type="journal article" date="2021" name="Front. Microbiol.">
        <title>Comprehensive Comparative Genomics and Phenotyping of Methylobacterium Species.</title>
        <authorList>
            <person name="Alessa O."/>
            <person name="Ogura Y."/>
            <person name="Fujitani Y."/>
            <person name="Takami H."/>
            <person name="Hayashi T."/>
            <person name="Sahin N."/>
            <person name="Tani A."/>
        </authorList>
    </citation>
    <scope>NUCLEOTIDE SEQUENCE</scope>
    <source>
        <strain evidence="2">DSM 19015</strain>
    </source>
</reference>
<comment type="caution">
    <text evidence="2">The sequence shown here is derived from an EMBL/GenBank/DDBJ whole genome shotgun (WGS) entry which is preliminary data.</text>
</comment>
<dbReference type="InterPro" id="IPR016181">
    <property type="entry name" value="Acyl_CoA_acyltransferase"/>
</dbReference>
<dbReference type="SUPFAM" id="SSF55729">
    <property type="entry name" value="Acyl-CoA N-acyltransferases (Nat)"/>
    <property type="match status" value="1"/>
</dbReference>
<evidence type="ECO:0000313" key="3">
    <source>
        <dbReference type="Proteomes" id="UP001055125"/>
    </source>
</evidence>
<sequence length="382" mass="40989">MIPQRVPDTGSLRVEIIPVARLAADPAGWDDLVARAVSLHPHYSRRSVEAHRACGLAPANLACVAVRRGDRLDALLPFRITRDVSALGMPVAQPFRSPFVTATAPLVADDSDVPATLAALVAGLAQASSGRAWRWPMLSTESGIGPGLLAAMAEAGWRTGTVAAFERPVLHRRGDHEAFLKDHPNRGRFKDLRRRQRRLADAGTIDLDTVTDGPALTEAVESFLTLERAGWKGEAGTALACRPDHAAFARALFARGDGPVQARADILHRGGKPLAISLALVAGGTACLLKTTYDEEERSNAPGLVLEAEIVRLLHETAFAKTLDSATLPGSALESLYPDRETVAEIVALPGGEGGLSLDRRLRLARFEHAARAEAKRVLRRR</sequence>
<dbReference type="InterPro" id="IPR038740">
    <property type="entry name" value="BioF2-like_GNAT_dom"/>
</dbReference>
<dbReference type="EMBL" id="BPQP01000064">
    <property type="protein sequence ID" value="GJD96571.1"/>
    <property type="molecule type" value="Genomic_DNA"/>
</dbReference>
<dbReference type="Proteomes" id="UP001055125">
    <property type="component" value="Unassembled WGS sequence"/>
</dbReference>
<accession>A0ABQ4S133</accession>
<gene>
    <name evidence="2" type="ORF">OCOJLMKI_3794</name>
</gene>
<proteinExistence type="predicted"/>
<dbReference type="Pfam" id="PF13480">
    <property type="entry name" value="Acetyltransf_6"/>
    <property type="match status" value="1"/>
</dbReference>
<evidence type="ECO:0000313" key="2">
    <source>
        <dbReference type="EMBL" id="GJD96571.1"/>
    </source>
</evidence>
<organism evidence="2 3">
    <name type="scientific">Methylobacterium iners</name>
    <dbReference type="NCBI Taxonomy" id="418707"/>
    <lineage>
        <taxon>Bacteria</taxon>
        <taxon>Pseudomonadati</taxon>
        <taxon>Pseudomonadota</taxon>
        <taxon>Alphaproteobacteria</taxon>
        <taxon>Hyphomicrobiales</taxon>
        <taxon>Methylobacteriaceae</taxon>
        <taxon>Methylobacterium</taxon>
    </lineage>
</organism>
<dbReference type="RefSeq" id="WP_238245669.1">
    <property type="nucleotide sequence ID" value="NZ_BPQP01000064.1"/>
</dbReference>